<dbReference type="EMBL" id="HBUF01584793">
    <property type="protein sequence ID" value="CAG6771409.1"/>
    <property type="molecule type" value="Transcribed_RNA"/>
</dbReference>
<name>A0A8D9ARG3_9HEMI</name>
<evidence type="ECO:0000313" key="2">
    <source>
        <dbReference type="EMBL" id="CAG6771409.1"/>
    </source>
</evidence>
<feature type="compositionally biased region" description="Basic and acidic residues" evidence="1">
    <location>
        <begin position="69"/>
        <end position="79"/>
    </location>
</feature>
<protein>
    <submittedName>
        <fullName evidence="2">Uncharacterized protein</fullName>
    </submittedName>
</protein>
<feature type="compositionally biased region" description="Low complexity" evidence="1">
    <location>
        <begin position="1"/>
        <end position="13"/>
    </location>
</feature>
<evidence type="ECO:0000256" key="1">
    <source>
        <dbReference type="SAM" id="MobiDB-lite"/>
    </source>
</evidence>
<organism evidence="2">
    <name type="scientific">Cacopsylla melanoneura</name>
    <dbReference type="NCBI Taxonomy" id="428564"/>
    <lineage>
        <taxon>Eukaryota</taxon>
        <taxon>Metazoa</taxon>
        <taxon>Ecdysozoa</taxon>
        <taxon>Arthropoda</taxon>
        <taxon>Hexapoda</taxon>
        <taxon>Insecta</taxon>
        <taxon>Pterygota</taxon>
        <taxon>Neoptera</taxon>
        <taxon>Paraneoptera</taxon>
        <taxon>Hemiptera</taxon>
        <taxon>Sternorrhyncha</taxon>
        <taxon>Psylloidea</taxon>
        <taxon>Psyllidae</taxon>
        <taxon>Psyllinae</taxon>
        <taxon>Cacopsylla</taxon>
    </lineage>
</organism>
<feature type="compositionally biased region" description="Polar residues" evidence="1">
    <location>
        <begin position="80"/>
        <end position="91"/>
    </location>
</feature>
<feature type="region of interest" description="Disordered" evidence="1">
    <location>
        <begin position="1"/>
        <end position="21"/>
    </location>
</feature>
<accession>A0A8D9ARG3</accession>
<dbReference type="EMBL" id="HBUF01584794">
    <property type="protein sequence ID" value="CAG6771412.1"/>
    <property type="molecule type" value="Transcribed_RNA"/>
</dbReference>
<feature type="region of interest" description="Disordered" evidence="1">
    <location>
        <begin position="69"/>
        <end position="105"/>
    </location>
</feature>
<dbReference type="AlphaFoldDB" id="A0A8D9ARG3"/>
<sequence>MNQSKPTSTSPTSRKNGLKSVPNKEHLNRRELCLCIPCTLCDLEQGASCEHAFLCKLCCLGNEVTRHHGNEPAGERSSYDNKSGFQECSHGNEQETSDALGGITSEISGIGRVEPRTDGELREFSSVISQVGLGCSDVQNSRGGMMFSSVHSESSLNDDVSL</sequence>
<proteinExistence type="predicted"/>
<reference evidence="2" key="1">
    <citation type="submission" date="2021-05" db="EMBL/GenBank/DDBJ databases">
        <authorList>
            <person name="Alioto T."/>
            <person name="Alioto T."/>
            <person name="Gomez Garrido J."/>
        </authorList>
    </citation>
    <scope>NUCLEOTIDE SEQUENCE</scope>
</reference>